<evidence type="ECO:0000256" key="1">
    <source>
        <dbReference type="ARBA" id="ARBA00009995"/>
    </source>
</evidence>
<protein>
    <submittedName>
        <fullName evidence="3">Macrolide glycosyltransferase</fullName>
    </submittedName>
</protein>
<dbReference type="InterPro" id="IPR006326">
    <property type="entry name" value="UDPGT_MGT-like"/>
</dbReference>
<evidence type="ECO:0000256" key="2">
    <source>
        <dbReference type="ARBA" id="ARBA00022679"/>
    </source>
</evidence>
<dbReference type="PATRIC" id="fig|1117108.3.peg.4518"/>
<dbReference type="PANTHER" id="PTHR48050">
    <property type="entry name" value="STEROL 3-BETA-GLUCOSYLTRANSFERASE"/>
    <property type="match status" value="1"/>
</dbReference>
<dbReference type="CDD" id="cd03784">
    <property type="entry name" value="GT1_Gtf-like"/>
    <property type="match status" value="1"/>
</dbReference>
<dbReference type="AlphaFoldDB" id="S9TS20"/>
<dbReference type="PANTHER" id="PTHR48050:SF13">
    <property type="entry name" value="STEROL 3-BETA-GLUCOSYLTRANSFERASE UGT80A2"/>
    <property type="match status" value="1"/>
</dbReference>
<dbReference type="GO" id="GO:0017000">
    <property type="term" value="P:antibiotic biosynthetic process"/>
    <property type="evidence" value="ECO:0007669"/>
    <property type="project" value="UniProtKB-ARBA"/>
</dbReference>
<dbReference type="GO" id="GO:0008194">
    <property type="term" value="F:UDP-glycosyltransferase activity"/>
    <property type="evidence" value="ECO:0007669"/>
    <property type="project" value="InterPro"/>
</dbReference>
<comment type="similarity">
    <text evidence="1">Belongs to the UDP-glycosyltransferase family.</text>
</comment>
<dbReference type="InterPro" id="IPR050426">
    <property type="entry name" value="Glycosyltransferase_28"/>
</dbReference>
<proteinExistence type="inferred from homology"/>
<dbReference type="NCBIfam" id="TIGR01426">
    <property type="entry name" value="MGT"/>
    <property type="match status" value="1"/>
</dbReference>
<evidence type="ECO:0000313" key="3">
    <source>
        <dbReference type="EMBL" id="EPY05076.1"/>
    </source>
</evidence>
<dbReference type="eggNOG" id="COG1819">
    <property type="taxonomic scope" value="Bacteria"/>
</dbReference>
<dbReference type="EMBL" id="ATMT01000071">
    <property type="protein sequence ID" value="EPY05076.1"/>
    <property type="molecule type" value="Genomic_DNA"/>
</dbReference>
<dbReference type="Pfam" id="PF00201">
    <property type="entry name" value="UDPGT"/>
    <property type="match status" value="1"/>
</dbReference>
<evidence type="ECO:0000313" key="4">
    <source>
        <dbReference type="Proteomes" id="UP000015344"/>
    </source>
</evidence>
<name>S9TS20_PAEAL</name>
<dbReference type="SUPFAM" id="SSF53756">
    <property type="entry name" value="UDP-Glycosyltransferase/glycogen phosphorylase"/>
    <property type="match status" value="1"/>
</dbReference>
<keyword evidence="2 3" id="KW-0808">Transferase</keyword>
<reference evidence="3 4" key="1">
    <citation type="submission" date="2013-05" db="EMBL/GenBank/DDBJ databases">
        <authorList>
            <person name="Strain E.A."/>
            <person name="Brown E."/>
            <person name="Allard M.W."/>
            <person name="Luo Y.L."/>
        </authorList>
    </citation>
    <scope>NUCLEOTIDE SEQUENCE [LARGE SCALE GENOMIC DNA]</scope>
    <source>
        <strain evidence="3 4">TS-15</strain>
    </source>
</reference>
<dbReference type="FunFam" id="3.40.50.2000:FF:000072">
    <property type="entry name" value="Glycosyl transferase"/>
    <property type="match status" value="1"/>
</dbReference>
<dbReference type="Gene3D" id="3.40.50.2000">
    <property type="entry name" value="Glycogen Phosphorylase B"/>
    <property type="match status" value="2"/>
</dbReference>
<sequence length="414" mass="46263">MARALVVITPAEGHVNPSLGLVQQLVKCGEEVTYVCTEEYRKRIEATGAKVITYTYARGSFADDPILKPMIYKHPYQFIHFILRGMIEPIIPEVLALTEQGSYDYLIYDYLLGGWGGQIIAERLGIPAVCSITSFVFAKPLGAEHQMTEQEEQEIQAIYDSSMEIARQLADRYQLSVPDMSDIFKAYGELKVVHLSRDLQPNAELLDDSYVFTGSSIVPRMDAPTFTLNRNQLPYAHTVYISLGSILNNNIEFYKLCFEAFRNEPITFLLSCGKETNMEPLASLIPDNFIIEPYLPQLEVLQQVDVFITHAGMNSTSEALYYDVPLVMIPLTSDQPMVAMQVKNRGAGVIVDHQGLTPEVLRSALLEVLHTPSYKQQASAIGKSLREAGGYVRAAEIVMRVVGKTADQPLPTRK</sequence>
<organism evidence="3 4">
    <name type="scientific">Paenibacillus alvei TS-15</name>
    <dbReference type="NCBI Taxonomy" id="1117108"/>
    <lineage>
        <taxon>Bacteria</taxon>
        <taxon>Bacillati</taxon>
        <taxon>Bacillota</taxon>
        <taxon>Bacilli</taxon>
        <taxon>Bacillales</taxon>
        <taxon>Paenibacillaceae</taxon>
        <taxon>Paenibacillus</taxon>
    </lineage>
</organism>
<comment type="caution">
    <text evidence="3">The sequence shown here is derived from an EMBL/GenBank/DDBJ whole genome shotgun (WGS) entry which is preliminary data.</text>
</comment>
<gene>
    <name evidence="3" type="ORF">PAALTS15_21918</name>
</gene>
<dbReference type="Proteomes" id="UP000015344">
    <property type="component" value="Unassembled WGS sequence"/>
</dbReference>
<dbReference type="RefSeq" id="WP_021261602.1">
    <property type="nucleotide sequence ID" value="NZ_ATMT01000071.1"/>
</dbReference>
<accession>S9TS20</accession>
<dbReference type="GO" id="GO:0016758">
    <property type="term" value="F:hexosyltransferase activity"/>
    <property type="evidence" value="ECO:0007669"/>
    <property type="project" value="InterPro"/>
</dbReference>
<dbReference type="InterPro" id="IPR002213">
    <property type="entry name" value="UDP_glucos_trans"/>
</dbReference>